<dbReference type="InterPro" id="IPR036188">
    <property type="entry name" value="FAD/NAD-bd_sf"/>
</dbReference>
<dbReference type="PANTHER" id="PTHR43747">
    <property type="entry name" value="FAD-BINDING PROTEIN"/>
    <property type="match status" value="1"/>
</dbReference>
<evidence type="ECO:0000313" key="2">
    <source>
        <dbReference type="Proteomes" id="UP001431449"/>
    </source>
</evidence>
<proteinExistence type="predicted"/>
<dbReference type="EMBL" id="JALNMH010000009">
    <property type="protein sequence ID" value="MCK7594306.1"/>
    <property type="molecule type" value="Genomic_DNA"/>
</dbReference>
<reference evidence="1" key="1">
    <citation type="submission" date="2022-04" db="EMBL/GenBank/DDBJ databases">
        <title>Lysobacter sp. CAU 1642 isolated from sea sand.</title>
        <authorList>
            <person name="Kim W."/>
        </authorList>
    </citation>
    <scope>NUCLEOTIDE SEQUENCE</scope>
    <source>
        <strain evidence="1">CAU 1642</strain>
    </source>
</reference>
<dbReference type="PANTHER" id="PTHR43747:SF4">
    <property type="entry name" value="FLAVIN-DEPENDENT TRYPTOPHAN HALOGENASE"/>
    <property type="match status" value="1"/>
</dbReference>
<dbReference type="InterPro" id="IPR050816">
    <property type="entry name" value="Flavin-dep_Halogenase_NPB"/>
</dbReference>
<dbReference type="Proteomes" id="UP001431449">
    <property type="component" value="Unassembled WGS sequence"/>
</dbReference>
<dbReference type="InterPro" id="IPR006905">
    <property type="entry name" value="Flavin_halogenase"/>
</dbReference>
<accession>A0ABT0GIC5</accession>
<comment type="caution">
    <text evidence="1">The sequence shown here is derived from an EMBL/GenBank/DDBJ whole genome shotgun (WGS) entry which is preliminary data.</text>
</comment>
<dbReference type="RefSeq" id="WP_248209353.1">
    <property type="nucleotide sequence ID" value="NZ_JALNMH010000009.1"/>
</dbReference>
<gene>
    <name evidence="1" type="ORF">M0G41_11580</name>
</gene>
<sequence length="513" mass="56850">MRPGFRRVLVVGGGSAGWLTAGVLASQLGGEGGIEVSLVESPDQPAIGVGEGTWPSMRDTLRRIGVSEADLVRECDAAFKQGSKFIGWTEASDTLGYYHPFSLPHGHGEVDLVNGWLRQEGAAFAHLVSAQPAVCEAGLGPKQLATPEFAAVANYGYHLDAVKLGIFLRRHCVERLGVRHIVDHVLAVDSAEDGRIAALQTRASGALAADLFVDCTGLRSLLIGQHFNVPRIDCTPWLFNDRALALQVPYARPDSPVACQTTATAQSEGWIWDIGLPTRRGLGHVYSSQDCSEDAAAARLVDYARRTGAPADSLQSPPRLIRLEPGYRREAFVHNCVAVGLAGGFVEPLEASSLVMVEMAAAMLAEQFPSDRDDLALLARRFNESFRYRWQRVIDFLKLHYAMSRREDSDYWRRHRDRQTWTDALREQVPHWRRQPPSRYDFPRIDEMFPSASYQYVLYGMGLRPDARPGRPGVAQAEHCFTETAALRRRWLGGLPAHRALLNDIAERGLPRH</sequence>
<dbReference type="InterPro" id="IPR033856">
    <property type="entry name" value="Trp_halogen"/>
</dbReference>
<keyword evidence="2" id="KW-1185">Reference proteome</keyword>
<dbReference type="PIRSF" id="PIRSF011396">
    <property type="entry name" value="Trp_halogenase"/>
    <property type="match status" value="1"/>
</dbReference>
<organism evidence="1 2">
    <name type="scientific">Pseudomarimonas salicorniae</name>
    <dbReference type="NCBI Taxonomy" id="2933270"/>
    <lineage>
        <taxon>Bacteria</taxon>
        <taxon>Pseudomonadati</taxon>
        <taxon>Pseudomonadota</taxon>
        <taxon>Gammaproteobacteria</taxon>
        <taxon>Lysobacterales</taxon>
        <taxon>Lysobacteraceae</taxon>
        <taxon>Pseudomarimonas</taxon>
    </lineage>
</organism>
<dbReference type="SUPFAM" id="SSF51905">
    <property type="entry name" value="FAD/NAD(P)-binding domain"/>
    <property type="match status" value="1"/>
</dbReference>
<dbReference type="Pfam" id="PF04820">
    <property type="entry name" value="Trp_halogenase"/>
    <property type="match status" value="1"/>
</dbReference>
<evidence type="ECO:0000313" key="1">
    <source>
        <dbReference type="EMBL" id="MCK7594306.1"/>
    </source>
</evidence>
<dbReference type="Gene3D" id="3.50.50.60">
    <property type="entry name" value="FAD/NAD(P)-binding domain"/>
    <property type="match status" value="1"/>
</dbReference>
<protein>
    <submittedName>
        <fullName evidence="1">Tryptophan 7-halogenase</fullName>
    </submittedName>
</protein>
<name>A0ABT0GIC5_9GAMM</name>